<dbReference type="Proteomes" id="UP000233469">
    <property type="component" value="Unassembled WGS sequence"/>
</dbReference>
<dbReference type="AlphaFoldDB" id="A0A2N1MG97"/>
<dbReference type="EMBL" id="LLXL01002503">
    <property type="protein sequence ID" value="PKK60673.1"/>
    <property type="molecule type" value="Genomic_DNA"/>
</dbReference>
<name>A0A2N1MG97_9GLOM</name>
<comment type="caution">
    <text evidence="1">The sequence shown here is derived from an EMBL/GenBank/DDBJ whole genome shotgun (WGS) entry which is preliminary data.</text>
</comment>
<reference evidence="1 2" key="1">
    <citation type="submission" date="2016-04" db="EMBL/GenBank/DDBJ databases">
        <title>Genome analyses suggest a sexual origin of heterokaryosis in a supposedly ancient asexual fungus.</title>
        <authorList>
            <person name="Ropars J."/>
            <person name="Sedzielewska K."/>
            <person name="Noel J."/>
            <person name="Charron P."/>
            <person name="Farinelli L."/>
            <person name="Marton T."/>
            <person name="Kruger M."/>
            <person name="Pelin A."/>
            <person name="Brachmann A."/>
            <person name="Corradi N."/>
        </authorList>
    </citation>
    <scope>NUCLEOTIDE SEQUENCE [LARGE SCALE GENOMIC DNA]</scope>
    <source>
        <strain evidence="1 2">C2</strain>
    </source>
</reference>
<organism evidence="1 2">
    <name type="scientific">Rhizophagus irregularis</name>
    <dbReference type="NCBI Taxonomy" id="588596"/>
    <lineage>
        <taxon>Eukaryota</taxon>
        <taxon>Fungi</taxon>
        <taxon>Fungi incertae sedis</taxon>
        <taxon>Mucoromycota</taxon>
        <taxon>Glomeromycotina</taxon>
        <taxon>Glomeromycetes</taxon>
        <taxon>Glomerales</taxon>
        <taxon>Glomeraceae</taxon>
        <taxon>Rhizophagus</taxon>
    </lineage>
</organism>
<gene>
    <name evidence="1" type="ORF">RhiirC2_792979</name>
</gene>
<accession>A0A2N1MG97</accession>
<sequence>MYTERIRFYRFHIQIWIPRCNDTVEIEKHLGIFKDLKRKKKTEEDGTISNEEDNLENLIKNKNRKKFKNLIKIDLENNMKNDVFSLGNLNRYRIGNNIISNLVNT</sequence>
<reference evidence="1 2" key="2">
    <citation type="submission" date="2017-10" db="EMBL/GenBank/DDBJ databases">
        <title>Extensive intraspecific genome diversity in a model arbuscular mycorrhizal fungus.</title>
        <authorList>
            <person name="Chen E.C.H."/>
            <person name="Morin E."/>
            <person name="Baudet D."/>
            <person name="Noel J."/>
            <person name="Ndikumana S."/>
            <person name="Charron P."/>
            <person name="St-Onge C."/>
            <person name="Giorgi J."/>
            <person name="Grigoriev I.V."/>
            <person name="Roux C."/>
            <person name="Martin F.M."/>
            <person name="Corradi N."/>
        </authorList>
    </citation>
    <scope>NUCLEOTIDE SEQUENCE [LARGE SCALE GENOMIC DNA]</scope>
    <source>
        <strain evidence="1 2">C2</strain>
    </source>
</reference>
<evidence type="ECO:0000313" key="2">
    <source>
        <dbReference type="Proteomes" id="UP000233469"/>
    </source>
</evidence>
<proteinExistence type="predicted"/>
<protein>
    <submittedName>
        <fullName evidence="1">Uncharacterized protein</fullName>
    </submittedName>
</protein>
<evidence type="ECO:0000313" key="1">
    <source>
        <dbReference type="EMBL" id="PKK60673.1"/>
    </source>
</evidence>